<organism evidence="9">
    <name type="scientific">hydrothermal vent metagenome</name>
    <dbReference type="NCBI Taxonomy" id="652676"/>
    <lineage>
        <taxon>unclassified sequences</taxon>
        <taxon>metagenomes</taxon>
        <taxon>ecological metagenomes</taxon>
    </lineage>
</organism>
<dbReference type="Gene3D" id="3.40.50.1220">
    <property type="entry name" value="TPP-binding domain"/>
    <property type="match status" value="1"/>
</dbReference>
<dbReference type="PANTHER" id="PTHR42916">
    <property type="entry name" value="2-SUCCINYL-5-ENOLPYRUVYL-6-HYDROXY-3-CYCLOHEXENE-1-CARBOXYLATE SYNTHASE"/>
    <property type="match status" value="1"/>
</dbReference>
<dbReference type="CDD" id="cd07037">
    <property type="entry name" value="TPP_PYR_MenD"/>
    <property type="match status" value="1"/>
</dbReference>
<feature type="non-terminal residue" evidence="9">
    <location>
        <position position="1"/>
    </location>
</feature>
<evidence type="ECO:0000256" key="2">
    <source>
        <dbReference type="ARBA" id="ARBA00022723"/>
    </source>
</evidence>
<dbReference type="InterPro" id="IPR029035">
    <property type="entry name" value="DHS-like_NAD/FAD-binding_dom"/>
</dbReference>
<dbReference type="GO" id="GO:0009234">
    <property type="term" value="P:menaquinone biosynthetic process"/>
    <property type="evidence" value="ECO:0007669"/>
    <property type="project" value="InterPro"/>
</dbReference>
<dbReference type="PANTHER" id="PTHR42916:SF1">
    <property type="entry name" value="PROTEIN PHYLLO, CHLOROPLASTIC"/>
    <property type="match status" value="1"/>
</dbReference>
<dbReference type="NCBIfam" id="TIGR00173">
    <property type="entry name" value="menD"/>
    <property type="match status" value="1"/>
</dbReference>
<evidence type="ECO:0000259" key="7">
    <source>
        <dbReference type="Pfam" id="PF02776"/>
    </source>
</evidence>
<keyword evidence="4" id="KW-0786">Thiamine pyrophosphate</keyword>
<dbReference type="EC" id="2.2.1.9" evidence="9"/>
<keyword evidence="2" id="KW-0479">Metal-binding</keyword>
<dbReference type="GO" id="GO:0070204">
    <property type="term" value="F:2-succinyl-5-enolpyruvyl-6-hydroxy-3-cyclohexene-1-carboxylic-acid synthase activity"/>
    <property type="evidence" value="ECO:0007669"/>
    <property type="project" value="UniProtKB-EC"/>
</dbReference>
<dbReference type="InterPro" id="IPR012001">
    <property type="entry name" value="Thiamin_PyroP_enz_TPP-bd_dom"/>
</dbReference>
<dbReference type="InterPro" id="IPR032264">
    <property type="entry name" value="MenD_middle"/>
</dbReference>
<dbReference type="HAMAP" id="MF_01659">
    <property type="entry name" value="MenD"/>
    <property type="match status" value="1"/>
</dbReference>
<sequence length="573" mass="62861">NLPLKNHNLHWASLFVDALAQSGLTAVIISPGSRSTPLTLAFDAHPAIETFVHLDERGAGFFGLGMAIASDKPVALVCTSGTAVANYLPAIVEAQMSQVPLLILTGDRPHELRHSGANQTIDQVKIFGDQVLWSVDMALPEADAPEVAQRNVCTTAVRAYATANGLRKGPAHVNFPFRKPLEPEDSDRYSVFSIHNSQFTIHNWERGTLLPTNEQMNWLTAVFSQHPRGLIICGPRCPSGDFPAAVTALAQHIGYPILADSISGVRFNQGKFTAKNAKKKSAESLIISGYETFLQSDPGWPKPEVIVRFGTVPTSKWLNNYLDGIQPKIRLHIRENGVWADDSHRTTHFLQLNETAVCQQLLSKLSKRENGEWVTAVTQTDQTCWKHLQAALTDKYFDGAIVADVVELIPEDATLFMGNSSPVRHLEQYGRFQPKQLTTHANRGASGIDGNLATALGIYAASKRPLVAIVGDITFFHDMNSLLLIKNSASSAQSSTASLRLNKNITIVLLHNDGGSIFNRLPIAQLEPPFTELFLTPHGLDFEPVCRMFGLDYIRADSREAFRTAFAASVQDN</sequence>
<evidence type="ECO:0000256" key="4">
    <source>
        <dbReference type="ARBA" id="ARBA00023052"/>
    </source>
</evidence>
<evidence type="ECO:0000256" key="3">
    <source>
        <dbReference type="ARBA" id="ARBA00022842"/>
    </source>
</evidence>
<keyword evidence="5" id="KW-0464">Manganese</keyword>
<evidence type="ECO:0000259" key="8">
    <source>
        <dbReference type="Pfam" id="PF16582"/>
    </source>
</evidence>
<dbReference type="EMBL" id="UOEU01000388">
    <property type="protein sequence ID" value="VAW32783.1"/>
    <property type="molecule type" value="Genomic_DNA"/>
</dbReference>
<feature type="non-terminal residue" evidence="9">
    <location>
        <position position="573"/>
    </location>
</feature>
<feature type="domain" description="Thiamine pyrophosphate enzyme TPP-binding" evidence="6">
    <location>
        <begin position="428"/>
        <end position="569"/>
    </location>
</feature>
<dbReference type="PIRSF" id="PIRSF004983">
    <property type="entry name" value="MenD"/>
    <property type="match status" value="1"/>
</dbReference>
<reference evidence="9" key="1">
    <citation type="submission" date="2018-06" db="EMBL/GenBank/DDBJ databases">
        <authorList>
            <person name="Zhirakovskaya E."/>
        </authorList>
    </citation>
    <scope>NUCLEOTIDE SEQUENCE</scope>
</reference>
<dbReference type="SUPFAM" id="SSF52518">
    <property type="entry name" value="Thiamin diphosphate-binding fold (THDP-binding)"/>
    <property type="match status" value="2"/>
</dbReference>
<dbReference type="GO" id="GO:0046872">
    <property type="term" value="F:metal ion binding"/>
    <property type="evidence" value="ECO:0007669"/>
    <property type="project" value="UniProtKB-KW"/>
</dbReference>
<dbReference type="InterPro" id="IPR029061">
    <property type="entry name" value="THDP-binding"/>
</dbReference>
<feature type="domain" description="Menaquinone biosynthesis protein MenD middle" evidence="8">
    <location>
        <begin position="223"/>
        <end position="417"/>
    </location>
</feature>
<proteinExistence type="inferred from homology"/>
<evidence type="ECO:0000256" key="5">
    <source>
        <dbReference type="ARBA" id="ARBA00023211"/>
    </source>
</evidence>
<dbReference type="SUPFAM" id="SSF52467">
    <property type="entry name" value="DHS-like NAD/FAD-binding domain"/>
    <property type="match status" value="1"/>
</dbReference>
<dbReference type="Pfam" id="PF02776">
    <property type="entry name" value="TPP_enzyme_N"/>
    <property type="match status" value="1"/>
</dbReference>
<dbReference type="InterPro" id="IPR004433">
    <property type="entry name" value="MenaQ_synth_MenD"/>
</dbReference>
<dbReference type="InterPro" id="IPR011766">
    <property type="entry name" value="TPP_enzyme_TPP-bd"/>
</dbReference>
<gene>
    <name evidence="9" type="ORF">MNBD_CHLOROFLEXI01-1506</name>
</gene>
<dbReference type="Gene3D" id="3.40.50.970">
    <property type="match status" value="2"/>
</dbReference>
<accession>A0A3B0UXD5</accession>
<dbReference type="GO" id="GO:0030976">
    <property type="term" value="F:thiamine pyrophosphate binding"/>
    <property type="evidence" value="ECO:0007669"/>
    <property type="project" value="InterPro"/>
</dbReference>
<dbReference type="AlphaFoldDB" id="A0A3B0UXD5"/>
<evidence type="ECO:0000256" key="1">
    <source>
        <dbReference type="ARBA" id="ARBA00022679"/>
    </source>
</evidence>
<evidence type="ECO:0000259" key="6">
    <source>
        <dbReference type="Pfam" id="PF02775"/>
    </source>
</evidence>
<keyword evidence="3" id="KW-0460">Magnesium</keyword>
<feature type="domain" description="Thiamine pyrophosphate enzyme N-terminal TPP-binding" evidence="7">
    <location>
        <begin position="12"/>
        <end position="126"/>
    </location>
</feature>
<dbReference type="CDD" id="cd02009">
    <property type="entry name" value="TPP_SHCHC_synthase"/>
    <property type="match status" value="1"/>
</dbReference>
<name>A0A3B0UXD5_9ZZZZ</name>
<protein>
    <submittedName>
        <fullName evidence="9">2-succinyl-5-enolpyruvyl-6-hydroxy-3-cyclohexene-1-carboxylic-acid synthase</fullName>
        <ecNumber evidence="9">2.2.1.9</ecNumber>
    </submittedName>
</protein>
<evidence type="ECO:0000313" key="9">
    <source>
        <dbReference type="EMBL" id="VAW32783.1"/>
    </source>
</evidence>
<dbReference type="Pfam" id="PF16582">
    <property type="entry name" value="TPP_enzyme_M_2"/>
    <property type="match status" value="1"/>
</dbReference>
<dbReference type="Pfam" id="PF02775">
    <property type="entry name" value="TPP_enzyme_C"/>
    <property type="match status" value="1"/>
</dbReference>
<keyword evidence="1 9" id="KW-0808">Transferase</keyword>